<feature type="transmembrane region" description="Helical" evidence="11">
    <location>
        <begin position="230"/>
        <end position="247"/>
    </location>
</feature>
<evidence type="ECO:0000256" key="8">
    <source>
        <dbReference type="ARBA" id="ARBA00023004"/>
    </source>
</evidence>
<dbReference type="PROSITE" id="PS51007">
    <property type="entry name" value="CYTC"/>
    <property type="match status" value="1"/>
</dbReference>
<dbReference type="InterPro" id="IPR036909">
    <property type="entry name" value="Cyt_c-like_dom_sf"/>
</dbReference>
<evidence type="ECO:0000256" key="3">
    <source>
        <dbReference type="ARBA" id="ARBA00022475"/>
    </source>
</evidence>
<comment type="subcellular location">
    <subcellularLocation>
        <location evidence="1">Cell membrane</location>
        <topology evidence="1">Multi-pass membrane protein</topology>
    </subcellularLocation>
</comment>
<evidence type="ECO:0000256" key="7">
    <source>
        <dbReference type="ARBA" id="ARBA00022989"/>
    </source>
</evidence>
<feature type="transmembrane region" description="Helical" evidence="11">
    <location>
        <begin position="160"/>
        <end position="183"/>
    </location>
</feature>
<evidence type="ECO:0000256" key="5">
    <source>
        <dbReference type="ARBA" id="ARBA00022692"/>
    </source>
</evidence>
<evidence type="ECO:0000256" key="4">
    <source>
        <dbReference type="ARBA" id="ARBA00022617"/>
    </source>
</evidence>
<dbReference type="PANTHER" id="PTHR30106:SF2">
    <property type="entry name" value="UPF0324 INNER MEMBRANE PROTEIN YEIH"/>
    <property type="match status" value="1"/>
</dbReference>
<keyword evidence="9 11" id="KW-0472">Membrane</keyword>
<protein>
    <submittedName>
        <fullName evidence="13">Conserved hypothetical integral membrane protein</fullName>
    </submittedName>
</protein>
<dbReference type="RefSeq" id="WP_091597244.1">
    <property type="nucleotide sequence ID" value="NZ_FNEE01000016.1"/>
</dbReference>
<dbReference type="GO" id="GO:0046872">
    <property type="term" value="F:metal ion binding"/>
    <property type="evidence" value="ECO:0007669"/>
    <property type="project" value="UniProtKB-KW"/>
</dbReference>
<organism evidence="13 14">
    <name type="scientific">Mesorhizobium muleiense</name>
    <dbReference type="NCBI Taxonomy" id="1004279"/>
    <lineage>
        <taxon>Bacteria</taxon>
        <taxon>Pseudomonadati</taxon>
        <taxon>Pseudomonadota</taxon>
        <taxon>Alphaproteobacteria</taxon>
        <taxon>Hyphomicrobiales</taxon>
        <taxon>Phyllobacteriaceae</taxon>
        <taxon>Mesorhizobium</taxon>
    </lineage>
</organism>
<proteinExistence type="inferred from homology"/>
<keyword evidence="4 10" id="KW-0349">Heme</keyword>
<dbReference type="Gene3D" id="1.10.760.10">
    <property type="entry name" value="Cytochrome c-like domain"/>
    <property type="match status" value="1"/>
</dbReference>
<dbReference type="SUPFAM" id="SSF46626">
    <property type="entry name" value="Cytochrome c"/>
    <property type="match status" value="1"/>
</dbReference>
<feature type="transmembrane region" description="Helical" evidence="11">
    <location>
        <begin position="133"/>
        <end position="154"/>
    </location>
</feature>
<dbReference type="GO" id="GO:0009055">
    <property type="term" value="F:electron transfer activity"/>
    <property type="evidence" value="ECO:0007669"/>
    <property type="project" value="InterPro"/>
</dbReference>
<dbReference type="Pfam" id="PF03601">
    <property type="entry name" value="Cons_hypoth698"/>
    <property type="match status" value="1"/>
</dbReference>
<keyword evidence="14" id="KW-1185">Reference proteome</keyword>
<feature type="transmembrane region" description="Helical" evidence="11">
    <location>
        <begin position="195"/>
        <end position="218"/>
    </location>
</feature>
<evidence type="ECO:0000313" key="13">
    <source>
        <dbReference type="EMBL" id="SDK48458.1"/>
    </source>
</evidence>
<dbReference type="Pfam" id="PF06537">
    <property type="entry name" value="DHOR"/>
    <property type="match status" value="1"/>
</dbReference>
<dbReference type="GO" id="GO:0020037">
    <property type="term" value="F:heme binding"/>
    <property type="evidence" value="ECO:0007669"/>
    <property type="project" value="InterPro"/>
</dbReference>
<accession>A0A1G9C9U9</accession>
<feature type="transmembrane region" description="Helical" evidence="11">
    <location>
        <begin position="47"/>
        <end position="65"/>
    </location>
</feature>
<feature type="transmembrane region" description="Helical" evidence="11">
    <location>
        <begin position="17"/>
        <end position="35"/>
    </location>
</feature>
<sequence length="476" mass="50640">MSLALTLSHAPEKMRPVLPGVIVAAALALAAGWIAGGLGEPLSRNPVLVAMIFGLLIGSSFACPDALRPGLDFTKRYLLRLAVVLVGFRITTRLFLDLGFMPLAVAAIELILVLTLLYAIARKLFRLDAEIALLVAVGSAVCGAAAILSMAALMRARDQSAGIAIALITLSGTVALLAYPVMFLGGWLQHLDDRLYGVFVGASIFELAQVYGASFAISDDALNTATLVKLSKVLMLVPLLLAASLVFRSRNKVQEAAPIPFPWFIVAFIGVVMLNSEITLNPQLRRAILDVDQFLFLMVMIALGITTRVGRLGEAGGAWRLIGIGFVGVALSAALAYAALIPFSATFRAASPSSSQGAMLGSHGGRLFASIGCAKCHVPALEGSNGEVELYSDLLLHDMGPALDDKIVQGDAIGAEWRTAPLVGIRLRHRYLHDGRATTLRDAVFAHGGTAQIVRDRFFDLDETDRQALLDFVAKL</sequence>
<dbReference type="EMBL" id="FNEE01000016">
    <property type="protein sequence ID" value="SDK48458.1"/>
    <property type="molecule type" value="Genomic_DNA"/>
</dbReference>
<evidence type="ECO:0000259" key="12">
    <source>
        <dbReference type="PROSITE" id="PS51007"/>
    </source>
</evidence>
<dbReference type="PANTHER" id="PTHR30106">
    <property type="entry name" value="INNER MEMBRANE PROTEIN YEIH-RELATED"/>
    <property type="match status" value="1"/>
</dbReference>
<keyword evidence="5 11" id="KW-0812">Transmembrane</keyword>
<evidence type="ECO:0000256" key="2">
    <source>
        <dbReference type="ARBA" id="ARBA00007977"/>
    </source>
</evidence>
<comment type="similarity">
    <text evidence="2">Belongs to the UPF0324 family.</text>
</comment>
<evidence type="ECO:0000256" key="11">
    <source>
        <dbReference type="SAM" id="Phobius"/>
    </source>
</evidence>
<keyword evidence="3" id="KW-1003">Cell membrane</keyword>
<keyword evidence="8 10" id="KW-0408">Iron</keyword>
<dbReference type="AlphaFoldDB" id="A0A1G9C9U9"/>
<name>A0A1G9C9U9_9HYPH</name>
<dbReference type="Proteomes" id="UP000198894">
    <property type="component" value="Unassembled WGS sequence"/>
</dbReference>
<evidence type="ECO:0000256" key="6">
    <source>
        <dbReference type="ARBA" id="ARBA00022723"/>
    </source>
</evidence>
<reference evidence="14" key="1">
    <citation type="submission" date="2016-10" db="EMBL/GenBank/DDBJ databases">
        <authorList>
            <person name="Varghese N."/>
            <person name="Submissions S."/>
        </authorList>
    </citation>
    <scope>NUCLEOTIDE SEQUENCE [LARGE SCALE GENOMIC DNA]</scope>
    <source>
        <strain evidence="14">CGMCC 1.11022</strain>
    </source>
</reference>
<evidence type="ECO:0000256" key="10">
    <source>
        <dbReference type="PROSITE-ProRule" id="PRU00433"/>
    </source>
</evidence>
<dbReference type="InterPro" id="IPR018383">
    <property type="entry name" value="UPF0324_pro"/>
</dbReference>
<dbReference type="GO" id="GO:0005886">
    <property type="term" value="C:plasma membrane"/>
    <property type="evidence" value="ECO:0007669"/>
    <property type="project" value="UniProtKB-SubCell"/>
</dbReference>
<keyword evidence="6 10" id="KW-0479">Metal-binding</keyword>
<gene>
    <name evidence="13" type="ORF">SAMN05428953_11611</name>
</gene>
<feature type="transmembrane region" description="Helical" evidence="11">
    <location>
        <begin position="259"/>
        <end position="275"/>
    </location>
</feature>
<feature type="transmembrane region" description="Helical" evidence="11">
    <location>
        <begin position="287"/>
        <end position="306"/>
    </location>
</feature>
<evidence type="ECO:0000256" key="1">
    <source>
        <dbReference type="ARBA" id="ARBA00004651"/>
    </source>
</evidence>
<evidence type="ECO:0000313" key="14">
    <source>
        <dbReference type="Proteomes" id="UP000198894"/>
    </source>
</evidence>
<dbReference type="InterPro" id="IPR009056">
    <property type="entry name" value="Cyt_c-like_dom"/>
</dbReference>
<dbReference type="InterPro" id="IPR010538">
    <property type="entry name" value="DHOR"/>
</dbReference>
<feature type="transmembrane region" description="Helical" evidence="11">
    <location>
        <begin position="102"/>
        <end position="121"/>
    </location>
</feature>
<evidence type="ECO:0000256" key="9">
    <source>
        <dbReference type="ARBA" id="ARBA00023136"/>
    </source>
</evidence>
<keyword evidence="7 11" id="KW-1133">Transmembrane helix</keyword>
<feature type="domain" description="Cytochrome c" evidence="12">
    <location>
        <begin position="359"/>
        <end position="476"/>
    </location>
</feature>
<feature type="transmembrane region" description="Helical" evidence="11">
    <location>
        <begin position="318"/>
        <end position="340"/>
    </location>
</feature>